<dbReference type="PANTHER" id="PTHR22916">
    <property type="entry name" value="GLYCOSYLTRANSFERASE"/>
    <property type="match status" value="1"/>
</dbReference>
<dbReference type="Pfam" id="PF00535">
    <property type="entry name" value="Glycos_transf_2"/>
    <property type="match status" value="1"/>
</dbReference>
<dbReference type="EMBL" id="FTPU01000022">
    <property type="protein sequence ID" value="SIT97391.1"/>
    <property type="molecule type" value="Genomic_DNA"/>
</dbReference>
<dbReference type="AlphaFoldDB" id="A0A1U7PZN4"/>
<organism evidence="4 5">
    <name type="scientific">Epilithonimonas bovis DSM 19482</name>
    <dbReference type="NCBI Taxonomy" id="1121284"/>
    <lineage>
        <taxon>Bacteria</taxon>
        <taxon>Pseudomonadati</taxon>
        <taxon>Bacteroidota</taxon>
        <taxon>Flavobacteriia</taxon>
        <taxon>Flavobacteriales</taxon>
        <taxon>Weeksellaceae</taxon>
        <taxon>Chryseobacterium group</taxon>
        <taxon>Epilithonimonas</taxon>
    </lineage>
</organism>
<name>A0A1U7PZN4_9FLAO</name>
<keyword evidence="1" id="KW-0328">Glycosyltransferase</keyword>
<evidence type="ECO:0000256" key="1">
    <source>
        <dbReference type="ARBA" id="ARBA00022676"/>
    </source>
</evidence>
<sequence length="335" mass="39885">MMKKKPVISIITPVYNTSKYLIKCIQSIINQSFFEWELILVNDGSADDSLNICVKFSQEHDNIKVFSQENRGVSAARNLGMLNAVGKYLCFIDSDDWVDKDYLITFLKSTEENAMVVQDYKKILDNEIKVVEHVNGYHNIQFSLPKDLNLIIKEYRYTQGYLFNKIFERELIVNNSLVFVDSITMGEDEIFYQKYLQLIGKLKFVGADHYNYVERKNSLTTKHAKFESEFLYCLECNKFYHYILKNDSSVDNVKFFQDKFSRNFNHILRTIIYWSDYPKKERILFLKKMHYSYKDSFQFLKPDTILKKIDYFLFKAKLFRLLDSILVFKKKIINL</sequence>
<dbReference type="RefSeq" id="WP_084173932.1">
    <property type="nucleotide sequence ID" value="NZ_FTPU01000022.1"/>
</dbReference>
<dbReference type="SUPFAM" id="SSF53448">
    <property type="entry name" value="Nucleotide-diphospho-sugar transferases"/>
    <property type="match status" value="1"/>
</dbReference>
<evidence type="ECO:0000313" key="5">
    <source>
        <dbReference type="Proteomes" id="UP000187261"/>
    </source>
</evidence>
<dbReference type="GO" id="GO:0016758">
    <property type="term" value="F:hexosyltransferase activity"/>
    <property type="evidence" value="ECO:0007669"/>
    <property type="project" value="UniProtKB-ARBA"/>
</dbReference>
<proteinExistence type="predicted"/>
<dbReference type="PANTHER" id="PTHR22916:SF51">
    <property type="entry name" value="GLYCOSYLTRANSFERASE EPSH-RELATED"/>
    <property type="match status" value="1"/>
</dbReference>
<reference evidence="5" key="1">
    <citation type="submission" date="2016-10" db="EMBL/GenBank/DDBJ databases">
        <authorList>
            <person name="Varghese N."/>
            <person name="Submissions S."/>
        </authorList>
    </citation>
    <scope>NUCLEOTIDE SEQUENCE [LARGE SCALE GENOMIC DNA]</scope>
    <source>
        <strain evidence="5">DSM 19482</strain>
    </source>
</reference>
<evidence type="ECO:0000313" key="4">
    <source>
        <dbReference type="EMBL" id="SIT97391.1"/>
    </source>
</evidence>
<evidence type="ECO:0000256" key="2">
    <source>
        <dbReference type="ARBA" id="ARBA00022679"/>
    </source>
</evidence>
<dbReference type="InterPro" id="IPR001173">
    <property type="entry name" value="Glyco_trans_2-like"/>
</dbReference>
<dbReference type="CDD" id="cd00761">
    <property type="entry name" value="Glyco_tranf_GTA_type"/>
    <property type="match status" value="1"/>
</dbReference>
<evidence type="ECO:0000259" key="3">
    <source>
        <dbReference type="Pfam" id="PF00535"/>
    </source>
</evidence>
<gene>
    <name evidence="4" type="ORF">SAMN05660493_02108</name>
</gene>
<dbReference type="STRING" id="1121284.SAMN05660493_02108"/>
<dbReference type="InterPro" id="IPR029044">
    <property type="entry name" value="Nucleotide-diphossugar_trans"/>
</dbReference>
<keyword evidence="2 4" id="KW-0808">Transferase</keyword>
<dbReference type="Proteomes" id="UP000187261">
    <property type="component" value="Unassembled WGS sequence"/>
</dbReference>
<dbReference type="Gene3D" id="3.90.550.10">
    <property type="entry name" value="Spore Coat Polysaccharide Biosynthesis Protein SpsA, Chain A"/>
    <property type="match status" value="1"/>
</dbReference>
<dbReference type="OrthoDB" id="396512at2"/>
<keyword evidence="5" id="KW-1185">Reference proteome</keyword>
<protein>
    <submittedName>
        <fullName evidence="4">Glycosyltransferase involved in cell wall bisynthesis</fullName>
    </submittedName>
</protein>
<accession>A0A1U7PZN4</accession>
<feature type="domain" description="Glycosyltransferase 2-like" evidence="3">
    <location>
        <begin position="9"/>
        <end position="128"/>
    </location>
</feature>